<keyword evidence="1" id="KW-1003">Cell membrane</keyword>
<dbReference type="Proteomes" id="UP001519288">
    <property type="component" value="Unassembled WGS sequence"/>
</dbReference>
<protein>
    <submittedName>
        <fullName evidence="6">ABC-type glycerol-3-phosphate transport system substrate-binding protein</fullName>
    </submittedName>
</protein>
<dbReference type="PANTHER" id="PTHR43649:SF33">
    <property type="entry name" value="POLYGALACTURONAN_RHAMNOGALACTURONAN-BINDING PROTEIN YTCQ"/>
    <property type="match status" value="1"/>
</dbReference>
<organism evidence="6 7">
    <name type="scientific">Paenibacillus shirakamiensis</name>
    <dbReference type="NCBI Taxonomy" id="1265935"/>
    <lineage>
        <taxon>Bacteria</taxon>
        <taxon>Bacillati</taxon>
        <taxon>Bacillota</taxon>
        <taxon>Bacilli</taxon>
        <taxon>Bacillales</taxon>
        <taxon>Paenibacillaceae</taxon>
        <taxon>Paenibacillus</taxon>
    </lineage>
</organism>
<dbReference type="PROSITE" id="PS51257">
    <property type="entry name" value="PROKAR_LIPOPROTEIN"/>
    <property type="match status" value="1"/>
</dbReference>
<reference evidence="6 7" key="1">
    <citation type="submission" date="2021-03" db="EMBL/GenBank/DDBJ databases">
        <title>Genomic Encyclopedia of Type Strains, Phase IV (KMG-IV): sequencing the most valuable type-strain genomes for metagenomic binning, comparative biology and taxonomic classification.</title>
        <authorList>
            <person name="Goeker M."/>
        </authorList>
    </citation>
    <scope>NUCLEOTIDE SEQUENCE [LARGE SCALE GENOMIC DNA]</scope>
    <source>
        <strain evidence="6 7">DSM 26806</strain>
    </source>
</reference>
<keyword evidence="5" id="KW-0449">Lipoprotein</keyword>
<dbReference type="Gene3D" id="3.40.190.10">
    <property type="entry name" value="Periplasmic binding protein-like II"/>
    <property type="match status" value="2"/>
</dbReference>
<dbReference type="Pfam" id="PF01547">
    <property type="entry name" value="SBP_bac_1"/>
    <property type="match status" value="1"/>
</dbReference>
<sequence>MNTKPWAIGLITVMLGASLTACTTKKDTPSAQEVSSTPKDAKIELNFANWISTEDATKPAYEKLIAEFEKTHPKIKIKSVGIPFAQYKDQVLVSSKGGNAPDVLMSNQGFTPAFVGANVVSPLEKLISADILRDIVPASKNGVTFNGAVYALPWTPHPNALFWNKTLFQKAGLDPNTPPKTWQELLLDAQKITALKSNASGSPVYGLGEATKTGSYTGQMLYRLVLSNGGKLVDDQGTLVLGEGTALTDSLNYLRQLSVQKITPVGAEIKDLRGMFANGSLGFLIDGDFGRNNFRTMSGKGEAFDKEWGVTVVPVNKTGRSETVFTEHQLLIAKDSKHADAAAEFVSYLVSKDALTIYHQFNGVLSSLTSVSALPELNEDDYAKVFNEQMKTASAFPTANPKFDNAMKEASNLSVLATTTNEDIPSIIAKVLPKIQALYQK</sequence>
<keyword evidence="3" id="KW-0472">Membrane</keyword>
<evidence type="ECO:0000256" key="2">
    <source>
        <dbReference type="ARBA" id="ARBA00022729"/>
    </source>
</evidence>
<dbReference type="InterPro" id="IPR006059">
    <property type="entry name" value="SBP"/>
</dbReference>
<keyword evidence="4" id="KW-0564">Palmitate</keyword>
<gene>
    <name evidence="6" type="ORF">J2Z69_001662</name>
</gene>
<dbReference type="EMBL" id="JAGGLD010000002">
    <property type="protein sequence ID" value="MBP2000631.1"/>
    <property type="molecule type" value="Genomic_DNA"/>
</dbReference>
<dbReference type="RefSeq" id="WP_209860974.1">
    <property type="nucleotide sequence ID" value="NZ_JAGGLD010000002.1"/>
</dbReference>
<comment type="caution">
    <text evidence="6">The sequence shown here is derived from an EMBL/GenBank/DDBJ whole genome shotgun (WGS) entry which is preliminary data.</text>
</comment>
<evidence type="ECO:0000256" key="5">
    <source>
        <dbReference type="ARBA" id="ARBA00023288"/>
    </source>
</evidence>
<name>A0ABS4JFY3_9BACL</name>
<evidence type="ECO:0000256" key="3">
    <source>
        <dbReference type="ARBA" id="ARBA00023136"/>
    </source>
</evidence>
<dbReference type="SUPFAM" id="SSF53850">
    <property type="entry name" value="Periplasmic binding protein-like II"/>
    <property type="match status" value="1"/>
</dbReference>
<dbReference type="PANTHER" id="PTHR43649">
    <property type="entry name" value="ARABINOSE-BINDING PROTEIN-RELATED"/>
    <property type="match status" value="1"/>
</dbReference>
<proteinExistence type="predicted"/>
<keyword evidence="7" id="KW-1185">Reference proteome</keyword>
<evidence type="ECO:0000313" key="7">
    <source>
        <dbReference type="Proteomes" id="UP001519288"/>
    </source>
</evidence>
<keyword evidence="2" id="KW-0732">Signal</keyword>
<dbReference type="InterPro" id="IPR050490">
    <property type="entry name" value="Bact_solute-bd_prot1"/>
</dbReference>
<evidence type="ECO:0000256" key="1">
    <source>
        <dbReference type="ARBA" id="ARBA00022475"/>
    </source>
</evidence>
<evidence type="ECO:0000313" key="6">
    <source>
        <dbReference type="EMBL" id="MBP2000631.1"/>
    </source>
</evidence>
<evidence type="ECO:0000256" key="4">
    <source>
        <dbReference type="ARBA" id="ARBA00023139"/>
    </source>
</evidence>
<accession>A0ABS4JFY3</accession>